<feature type="domain" description="HTH cro/C1-type" evidence="1">
    <location>
        <begin position="16"/>
        <end position="69"/>
    </location>
</feature>
<dbReference type="eggNOG" id="COG1396">
    <property type="taxonomic scope" value="Bacteria"/>
</dbReference>
<dbReference type="STRING" id="287986.DV20_22465"/>
<dbReference type="Proteomes" id="UP000027345">
    <property type="component" value="Unassembled WGS sequence"/>
</dbReference>
<dbReference type="AlphaFoldDB" id="A0A066U1W8"/>
<proteinExistence type="predicted"/>
<dbReference type="OrthoDB" id="3672921at2"/>
<comment type="caution">
    <text evidence="2">The sequence shown here is derived from an EMBL/GenBank/DDBJ whole genome shotgun (WGS) entry which is preliminary data.</text>
</comment>
<organism evidence="2 3">
    <name type="scientific">Amycolatopsis rifamycinica</name>
    <dbReference type="NCBI Taxonomy" id="287986"/>
    <lineage>
        <taxon>Bacteria</taxon>
        <taxon>Bacillati</taxon>
        <taxon>Actinomycetota</taxon>
        <taxon>Actinomycetes</taxon>
        <taxon>Pseudonocardiales</taxon>
        <taxon>Pseudonocardiaceae</taxon>
        <taxon>Amycolatopsis</taxon>
    </lineage>
</organism>
<reference evidence="2 3" key="1">
    <citation type="submission" date="2014-05" db="EMBL/GenBank/DDBJ databases">
        <title>Draft genome sequence of Amycolatopsis rifamycinica DSM 46095.</title>
        <authorList>
            <person name="Lal R."/>
            <person name="Saxena A."/>
            <person name="Kumari R."/>
            <person name="Mukherjee U."/>
            <person name="Singh P."/>
            <person name="Sangwan N."/>
            <person name="Mahato N.K."/>
        </authorList>
    </citation>
    <scope>NUCLEOTIDE SEQUENCE [LARGE SCALE GENOMIC DNA]</scope>
    <source>
        <strain evidence="2 3">DSM 46095</strain>
    </source>
</reference>
<gene>
    <name evidence="2" type="ORF">DV20_22465</name>
</gene>
<sequence length="283" mass="32703">MTEKSTVRTREMAYELKGQRELNRMTLRELARRADWSASKVSAWENGRRISPIDAAIYLAHCGTKAAERARLLELAKPPGDLYWVRPYFDKLVDPMKSLVVQENLAETIVSHSPTAIPGMLQTEDYVKELHELAGRYTADRLKLLVQARLDRQQLLQRRNPPRCLYFVYERSLRTVVRDPALMHEQLQYLVLATNLPHCTIRILPETALPYHLVGSRFTIMEFPEHSPVVYEETYAAGLFIDDRVAVEAFYVLATRLEQAALSEGQSREVLVRLADEFERMKE</sequence>
<dbReference type="Pfam" id="PF13560">
    <property type="entry name" value="HTH_31"/>
    <property type="match status" value="1"/>
</dbReference>
<dbReference type="RefSeq" id="WP_043783259.1">
    <property type="nucleotide sequence ID" value="NZ_JMQI01000047.1"/>
</dbReference>
<accession>A0A066U1W8</accession>
<dbReference type="GO" id="GO:0003677">
    <property type="term" value="F:DNA binding"/>
    <property type="evidence" value="ECO:0007669"/>
    <property type="project" value="InterPro"/>
</dbReference>
<evidence type="ECO:0000313" key="3">
    <source>
        <dbReference type="Proteomes" id="UP000027345"/>
    </source>
</evidence>
<dbReference type="Pfam" id="PF19054">
    <property type="entry name" value="DUF5753"/>
    <property type="match status" value="1"/>
</dbReference>
<dbReference type="SUPFAM" id="SSF47413">
    <property type="entry name" value="lambda repressor-like DNA-binding domains"/>
    <property type="match status" value="1"/>
</dbReference>
<dbReference type="InterPro" id="IPR043917">
    <property type="entry name" value="DUF5753"/>
</dbReference>
<dbReference type="PROSITE" id="PS50943">
    <property type="entry name" value="HTH_CROC1"/>
    <property type="match status" value="1"/>
</dbReference>
<dbReference type="Gene3D" id="1.10.260.40">
    <property type="entry name" value="lambda repressor-like DNA-binding domains"/>
    <property type="match status" value="1"/>
</dbReference>
<name>A0A066U1W8_9PSEU</name>
<evidence type="ECO:0000259" key="1">
    <source>
        <dbReference type="PROSITE" id="PS50943"/>
    </source>
</evidence>
<dbReference type="CDD" id="cd00093">
    <property type="entry name" value="HTH_XRE"/>
    <property type="match status" value="1"/>
</dbReference>
<dbReference type="EMBL" id="JMQI01000047">
    <property type="protein sequence ID" value="KDN19867.1"/>
    <property type="molecule type" value="Genomic_DNA"/>
</dbReference>
<dbReference type="SMART" id="SM00530">
    <property type="entry name" value="HTH_XRE"/>
    <property type="match status" value="1"/>
</dbReference>
<dbReference type="InterPro" id="IPR001387">
    <property type="entry name" value="Cro/C1-type_HTH"/>
</dbReference>
<protein>
    <submittedName>
        <fullName evidence="2">XRE family transcriptional regulator</fullName>
    </submittedName>
</protein>
<dbReference type="InterPro" id="IPR010982">
    <property type="entry name" value="Lambda_DNA-bd_dom_sf"/>
</dbReference>
<evidence type="ECO:0000313" key="2">
    <source>
        <dbReference type="EMBL" id="KDN19867.1"/>
    </source>
</evidence>
<keyword evidence="3" id="KW-1185">Reference proteome</keyword>